<evidence type="ECO:0000313" key="3">
    <source>
        <dbReference type="Proteomes" id="UP001304847"/>
    </source>
</evidence>
<feature type="signal peptide" evidence="1">
    <location>
        <begin position="1"/>
        <end position="19"/>
    </location>
</feature>
<evidence type="ECO:0000256" key="1">
    <source>
        <dbReference type="SAM" id="SignalP"/>
    </source>
</evidence>
<proteinExistence type="predicted"/>
<organism evidence="2 3">
    <name type="scientific">Aeromonas caviae</name>
    <name type="common">Aeromonas punctata</name>
    <dbReference type="NCBI Taxonomy" id="648"/>
    <lineage>
        <taxon>Bacteria</taxon>
        <taxon>Pseudomonadati</taxon>
        <taxon>Pseudomonadota</taxon>
        <taxon>Gammaproteobacteria</taxon>
        <taxon>Aeromonadales</taxon>
        <taxon>Aeromonadaceae</taxon>
        <taxon>Aeromonas</taxon>
    </lineage>
</organism>
<feature type="chain" id="PRO_5047180674" evidence="1">
    <location>
        <begin position="20"/>
        <end position="159"/>
    </location>
</feature>
<sequence length="159" mass="17364">MNKCWITLTAILLCNNALAYGEAGRWSSGWGQGTSEYTAVVNEQNNLYIACNDTRKVSMTATVQGKEYGSYAGQAFSIIVDGSQYDAPYETESRVGENNFFDMWGKLRKAKSIRILTADGKQLALPTQEVAAVLPATKEGANKSYGTRAFTSNPLILND</sequence>
<evidence type="ECO:0000313" key="2">
    <source>
        <dbReference type="EMBL" id="MEA9438118.1"/>
    </source>
</evidence>
<name>A0ABU5WE99_AERCA</name>
<reference evidence="2 3" key="1">
    <citation type="submission" date="2023-12" db="EMBL/GenBank/DDBJ databases">
        <title>Characterization of antibiotic resistance in Aeromonas spp. in hospital effluent.</title>
        <authorList>
            <person name="Negoseki B.R.S."/>
            <person name="Krul D."/>
            <person name="Siqueira A.C."/>
            <person name="Almeida M."/>
            <person name="Mesa D."/>
            <person name="Conte D."/>
            <person name="Dalla-Costa L.M."/>
        </authorList>
    </citation>
    <scope>NUCLEOTIDE SEQUENCE [LARGE SCALE GENOMIC DNA]</scope>
    <source>
        <strain evidence="2 3">36v</strain>
    </source>
</reference>
<comment type="caution">
    <text evidence="2">The sequence shown here is derived from an EMBL/GenBank/DDBJ whole genome shotgun (WGS) entry which is preliminary data.</text>
</comment>
<protein>
    <submittedName>
        <fullName evidence="2">Uncharacterized protein</fullName>
    </submittedName>
</protein>
<dbReference type="RefSeq" id="WP_323580968.1">
    <property type="nucleotide sequence ID" value="NZ_JAYGOJ010000167.1"/>
</dbReference>
<gene>
    <name evidence="2" type="ORF">VCX44_20505</name>
</gene>
<dbReference type="EMBL" id="JAYGOJ010000167">
    <property type="protein sequence ID" value="MEA9438118.1"/>
    <property type="molecule type" value="Genomic_DNA"/>
</dbReference>
<dbReference type="Proteomes" id="UP001304847">
    <property type="component" value="Unassembled WGS sequence"/>
</dbReference>
<keyword evidence="3" id="KW-1185">Reference proteome</keyword>
<accession>A0ABU5WE99</accession>
<keyword evidence="1" id="KW-0732">Signal</keyword>